<feature type="transmembrane region" description="Helical" evidence="5">
    <location>
        <begin position="291"/>
        <end position="317"/>
    </location>
</feature>
<dbReference type="InterPro" id="IPR038665">
    <property type="entry name" value="Voltage-dep_anion_channel_sf"/>
</dbReference>
<evidence type="ECO:0000313" key="7">
    <source>
        <dbReference type="Proteomes" id="UP000800093"/>
    </source>
</evidence>
<keyword evidence="7" id="KW-1185">Reference proteome</keyword>
<dbReference type="Gene3D" id="1.50.10.150">
    <property type="entry name" value="Voltage-dependent anion channel"/>
    <property type="match status" value="1"/>
</dbReference>
<evidence type="ECO:0000313" key="6">
    <source>
        <dbReference type="EMBL" id="KAF2269058.1"/>
    </source>
</evidence>
<feature type="transmembrane region" description="Helical" evidence="5">
    <location>
        <begin position="39"/>
        <end position="59"/>
    </location>
</feature>
<keyword evidence="3 5" id="KW-1133">Transmembrane helix</keyword>
<keyword evidence="2 5" id="KW-0812">Transmembrane</keyword>
<evidence type="ECO:0000256" key="4">
    <source>
        <dbReference type="ARBA" id="ARBA00023136"/>
    </source>
</evidence>
<comment type="caution">
    <text evidence="6">The sequence shown here is derived from an EMBL/GenBank/DDBJ whole genome shotgun (WGS) entry which is preliminary data.</text>
</comment>
<feature type="transmembrane region" description="Helical" evidence="5">
    <location>
        <begin position="148"/>
        <end position="166"/>
    </location>
</feature>
<keyword evidence="4 5" id="KW-0472">Membrane</keyword>
<feature type="transmembrane region" description="Helical" evidence="5">
    <location>
        <begin position="178"/>
        <end position="202"/>
    </location>
</feature>
<dbReference type="Pfam" id="PF03595">
    <property type="entry name" value="SLAC1"/>
    <property type="match status" value="1"/>
</dbReference>
<dbReference type="PANTHER" id="PTHR31162">
    <property type="entry name" value="MALIC ACID TRANSPORT PROTEIN-RELATED"/>
    <property type="match status" value="1"/>
</dbReference>
<dbReference type="Proteomes" id="UP000800093">
    <property type="component" value="Unassembled WGS sequence"/>
</dbReference>
<gene>
    <name evidence="6" type="ORF">CC78DRAFT_454101</name>
</gene>
<dbReference type="EMBL" id="ML986584">
    <property type="protein sequence ID" value="KAF2269058.1"/>
    <property type="molecule type" value="Genomic_DNA"/>
</dbReference>
<comment type="subcellular location">
    <subcellularLocation>
        <location evidence="1">Membrane</location>
        <topology evidence="1">Multi-pass membrane protein</topology>
    </subcellularLocation>
</comment>
<feature type="transmembrane region" description="Helical" evidence="5">
    <location>
        <begin position="250"/>
        <end position="271"/>
    </location>
</feature>
<feature type="transmembrane region" description="Helical" evidence="5">
    <location>
        <begin position="356"/>
        <end position="378"/>
    </location>
</feature>
<dbReference type="GO" id="GO:0016020">
    <property type="term" value="C:membrane"/>
    <property type="evidence" value="ECO:0007669"/>
    <property type="project" value="UniProtKB-SubCell"/>
</dbReference>
<evidence type="ECO:0000256" key="2">
    <source>
        <dbReference type="ARBA" id="ARBA00022692"/>
    </source>
</evidence>
<dbReference type="InterPro" id="IPR030185">
    <property type="entry name" value="Mae1"/>
</dbReference>
<evidence type="ECO:0008006" key="8">
    <source>
        <dbReference type="Google" id="ProtNLM"/>
    </source>
</evidence>
<feature type="transmembrane region" description="Helical" evidence="5">
    <location>
        <begin position="214"/>
        <end position="238"/>
    </location>
</feature>
<evidence type="ECO:0000256" key="3">
    <source>
        <dbReference type="ARBA" id="ARBA00022989"/>
    </source>
</evidence>
<feature type="transmembrane region" description="Helical" evidence="5">
    <location>
        <begin position="71"/>
        <end position="92"/>
    </location>
</feature>
<evidence type="ECO:0000256" key="5">
    <source>
        <dbReference type="SAM" id="Phobius"/>
    </source>
</evidence>
<accession>A0A9P4N9F8</accession>
<proteinExistence type="predicted"/>
<feature type="transmembrane region" description="Helical" evidence="5">
    <location>
        <begin position="112"/>
        <end position="128"/>
    </location>
</feature>
<dbReference type="CDD" id="cd09317">
    <property type="entry name" value="TDT_Mae1_like"/>
    <property type="match status" value="1"/>
</dbReference>
<name>A0A9P4N9F8_9PLEO</name>
<dbReference type="PANTHER" id="PTHR31162:SF0">
    <property type="entry name" value="MALIC ACID TRANSPORT PROTEIN"/>
    <property type="match status" value="1"/>
</dbReference>
<feature type="transmembrane region" description="Helical" evidence="5">
    <location>
        <begin position="329"/>
        <end position="350"/>
    </location>
</feature>
<reference evidence="7" key="1">
    <citation type="journal article" date="2020" name="Stud. Mycol.">
        <title>101 Dothideomycetes genomes: A test case for predicting lifestyles and emergence of pathogens.</title>
        <authorList>
            <person name="Haridas S."/>
            <person name="Albert R."/>
            <person name="Binder M."/>
            <person name="Bloem J."/>
            <person name="LaButti K."/>
            <person name="Salamov A."/>
            <person name="Andreopoulos B."/>
            <person name="Baker S."/>
            <person name="Barry K."/>
            <person name="Bills G."/>
            <person name="Bluhm B."/>
            <person name="Cannon C."/>
            <person name="Castanera R."/>
            <person name="Culley D."/>
            <person name="Daum C."/>
            <person name="Ezra D."/>
            <person name="Gonzalez J."/>
            <person name="Henrissat B."/>
            <person name="Kuo A."/>
            <person name="Liang C."/>
            <person name="Lipzen A."/>
            <person name="Lutzoni F."/>
            <person name="Magnuson J."/>
            <person name="Mondo S."/>
            <person name="Nolan M."/>
            <person name="Ohm R."/>
            <person name="Pangilinan J."/>
            <person name="Park H.-J."/>
            <person name="Ramirez L."/>
            <person name="Alfaro M."/>
            <person name="Sun H."/>
            <person name="Tritt A."/>
            <person name="Yoshinaga Y."/>
            <person name="Zwiers L.-H."/>
            <person name="Turgeon B."/>
            <person name="Goodwin S."/>
            <person name="Spatafora J."/>
            <person name="Crous P."/>
            <person name="Grigoriev I."/>
        </authorList>
    </citation>
    <scope>NUCLEOTIDE SEQUENCE [LARGE SCALE GENOMIC DNA]</scope>
    <source>
        <strain evidence="7">CBS 304.66</strain>
    </source>
</reference>
<dbReference type="AlphaFoldDB" id="A0A9P4N9F8"/>
<dbReference type="OrthoDB" id="2901184at2759"/>
<evidence type="ECO:0000256" key="1">
    <source>
        <dbReference type="ARBA" id="ARBA00004141"/>
    </source>
</evidence>
<protein>
    <recommendedName>
        <fullName evidence="8">C4-dicarboxylate transporter/malic acid transport protein</fullName>
    </recommendedName>
</protein>
<dbReference type="InterPro" id="IPR004695">
    <property type="entry name" value="SLAC1/Mae1/Ssu1/TehA"/>
</dbReference>
<sequence>MSSASSTKDIDSEQEAENSANENLDFFAKHVSIRERFHHFTWAWFTMTMSTGGISNLLGAQPHSFSGLRTIGAVVFIVFIVMLAFNCSMITFRFISLRKSLQKSLTHPTESLFFACSWLSFAVLLLNMQNYGVPSCGEWLIVTLRVLFWAYVALTFIVAVAQYFILFQGGKNGKHMTLHSMTPAWILPVFPNMLAGTIASSIGSSQPPAYRFPILVAGVACQGLGFLISLIMTGLFLYRLMVNGLPHPRLRPGIFMAVGPPSFTSLAFIGMANNLPREYTYFVKDAIAVDVLQTLALVISVSLWFFGFFFFCIAVVACMAKASEMSFSLVYWAFIFPNTGFTMATIEIGNQLESEGIRWVATAMTILLVVVWVCNIIMQIRAIIYRRMLWPGEDEDRDVLRPSKDE</sequence>
<dbReference type="GO" id="GO:0015140">
    <property type="term" value="F:malate transmembrane transporter activity"/>
    <property type="evidence" value="ECO:0007669"/>
    <property type="project" value="InterPro"/>
</dbReference>
<organism evidence="6 7">
    <name type="scientific">Lojkania enalia</name>
    <dbReference type="NCBI Taxonomy" id="147567"/>
    <lineage>
        <taxon>Eukaryota</taxon>
        <taxon>Fungi</taxon>
        <taxon>Dikarya</taxon>
        <taxon>Ascomycota</taxon>
        <taxon>Pezizomycotina</taxon>
        <taxon>Dothideomycetes</taxon>
        <taxon>Pleosporomycetidae</taxon>
        <taxon>Pleosporales</taxon>
        <taxon>Pleosporales incertae sedis</taxon>
        <taxon>Lojkania</taxon>
    </lineage>
</organism>